<feature type="compositionally biased region" description="Polar residues" evidence="1">
    <location>
        <begin position="1"/>
        <end position="12"/>
    </location>
</feature>
<dbReference type="AlphaFoldDB" id="A0AAJ0H7S2"/>
<dbReference type="InterPro" id="IPR011990">
    <property type="entry name" value="TPR-like_helical_dom_sf"/>
</dbReference>
<evidence type="ECO:0000313" key="2">
    <source>
        <dbReference type="EMBL" id="KAK3343370.1"/>
    </source>
</evidence>
<proteinExistence type="predicted"/>
<gene>
    <name evidence="2" type="ORF">B0T25DRAFT_614349</name>
</gene>
<reference evidence="2" key="2">
    <citation type="submission" date="2023-06" db="EMBL/GenBank/DDBJ databases">
        <authorList>
            <consortium name="Lawrence Berkeley National Laboratory"/>
            <person name="Haridas S."/>
            <person name="Hensen N."/>
            <person name="Bonometti L."/>
            <person name="Westerberg I."/>
            <person name="Brannstrom I.O."/>
            <person name="Guillou S."/>
            <person name="Cros-Aarteil S."/>
            <person name="Calhoun S."/>
            <person name="Kuo A."/>
            <person name="Mondo S."/>
            <person name="Pangilinan J."/>
            <person name="Riley R."/>
            <person name="Labutti K."/>
            <person name="Andreopoulos B."/>
            <person name="Lipzen A."/>
            <person name="Chen C."/>
            <person name="Yanf M."/>
            <person name="Daum C."/>
            <person name="Ng V."/>
            <person name="Clum A."/>
            <person name="Steindorff A."/>
            <person name="Ohm R."/>
            <person name="Martin F."/>
            <person name="Silar P."/>
            <person name="Natvig D."/>
            <person name="Lalanne C."/>
            <person name="Gautier V."/>
            <person name="Ament-Velasquez S.L."/>
            <person name="Kruys A."/>
            <person name="Hutchinson M.I."/>
            <person name="Powell A.J."/>
            <person name="Barry K."/>
            <person name="Miller A.N."/>
            <person name="Grigoriev I.V."/>
            <person name="Debuchy R."/>
            <person name="Gladieux P."/>
            <person name="Thoren M.H."/>
            <person name="Johannesson H."/>
        </authorList>
    </citation>
    <scope>NUCLEOTIDE SEQUENCE</scope>
    <source>
        <strain evidence="2">CBS 955.72</strain>
    </source>
</reference>
<evidence type="ECO:0000256" key="1">
    <source>
        <dbReference type="SAM" id="MobiDB-lite"/>
    </source>
</evidence>
<organism evidence="2 3">
    <name type="scientific">Lasiosphaeria hispida</name>
    <dbReference type="NCBI Taxonomy" id="260671"/>
    <lineage>
        <taxon>Eukaryota</taxon>
        <taxon>Fungi</taxon>
        <taxon>Dikarya</taxon>
        <taxon>Ascomycota</taxon>
        <taxon>Pezizomycotina</taxon>
        <taxon>Sordariomycetes</taxon>
        <taxon>Sordariomycetidae</taxon>
        <taxon>Sordariales</taxon>
        <taxon>Lasiosphaeriaceae</taxon>
        <taxon>Lasiosphaeria</taxon>
    </lineage>
</organism>
<accession>A0AAJ0H7S2</accession>
<feature type="region of interest" description="Disordered" evidence="1">
    <location>
        <begin position="83"/>
        <end position="112"/>
    </location>
</feature>
<dbReference type="Proteomes" id="UP001275084">
    <property type="component" value="Unassembled WGS sequence"/>
</dbReference>
<protein>
    <submittedName>
        <fullName evidence="2">Uncharacterized protein</fullName>
    </submittedName>
</protein>
<dbReference type="Gene3D" id="1.25.40.10">
    <property type="entry name" value="Tetratricopeptide repeat domain"/>
    <property type="match status" value="1"/>
</dbReference>
<evidence type="ECO:0000313" key="3">
    <source>
        <dbReference type="Proteomes" id="UP001275084"/>
    </source>
</evidence>
<dbReference type="EMBL" id="JAUIQD010000007">
    <property type="protein sequence ID" value="KAK3343370.1"/>
    <property type="molecule type" value="Genomic_DNA"/>
</dbReference>
<sequence length="237" mass="26015">MGCGPSKQNGKGESTEESLAKGHVAKKQWAQAETIYRDILAKRRKRLPLDHADVLDTMSSLATVLEQQNKTNEAAEIRAALKDRVLRQIPPPSKRPTNPKTKGPPPPKKDFGLRITREAYSFAWAVNDAPNDVQGFTALVDDIRSALEIVRFYASQQQQTLPALYVAQQEDARSLQGVLEQGHPGKKENIPQVVEEEAWAQAHQEGEGSRLNRPDLQSAARADNSAIILGAPIVVGS</sequence>
<feature type="region of interest" description="Disordered" evidence="1">
    <location>
        <begin position="1"/>
        <end position="28"/>
    </location>
</feature>
<reference evidence="2" key="1">
    <citation type="journal article" date="2023" name="Mol. Phylogenet. Evol.">
        <title>Genome-scale phylogeny and comparative genomics of the fungal order Sordariales.</title>
        <authorList>
            <person name="Hensen N."/>
            <person name="Bonometti L."/>
            <person name="Westerberg I."/>
            <person name="Brannstrom I.O."/>
            <person name="Guillou S."/>
            <person name="Cros-Aarteil S."/>
            <person name="Calhoun S."/>
            <person name="Haridas S."/>
            <person name="Kuo A."/>
            <person name="Mondo S."/>
            <person name="Pangilinan J."/>
            <person name="Riley R."/>
            <person name="LaButti K."/>
            <person name="Andreopoulos B."/>
            <person name="Lipzen A."/>
            <person name="Chen C."/>
            <person name="Yan M."/>
            <person name="Daum C."/>
            <person name="Ng V."/>
            <person name="Clum A."/>
            <person name="Steindorff A."/>
            <person name="Ohm R.A."/>
            <person name="Martin F."/>
            <person name="Silar P."/>
            <person name="Natvig D.O."/>
            <person name="Lalanne C."/>
            <person name="Gautier V."/>
            <person name="Ament-Velasquez S.L."/>
            <person name="Kruys A."/>
            <person name="Hutchinson M.I."/>
            <person name="Powell A.J."/>
            <person name="Barry K."/>
            <person name="Miller A.N."/>
            <person name="Grigoriev I.V."/>
            <person name="Debuchy R."/>
            <person name="Gladieux P."/>
            <person name="Hiltunen Thoren M."/>
            <person name="Johannesson H."/>
        </authorList>
    </citation>
    <scope>NUCLEOTIDE SEQUENCE</scope>
    <source>
        <strain evidence="2">CBS 955.72</strain>
    </source>
</reference>
<comment type="caution">
    <text evidence="2">The sequence shown here is derived from an EMBL/GenBank/DDBJ whole genome shotgun (WGS) entry which is preliminary data.</text>
</comment>
<keyword evidence="3" id="KW-1185">Reference proteome</keyword>
<name>A0AAJ0H7S2_9PEZI</name>